<evidence type="ECO:0008006" key="2">
    <source>
        <dbReference type="Google" id="ProtNLM"/>
    </source>
</evidence>
<dbReference type="EMBL" id="MT141617">
    <property type="protein sequence ID" value="QJA68438.1"/>
    <property type="molecule type" value="Genomic_DNA"/>
</dbReference>
<name>A0A6M3JGK3_9ZZZZ</name>
<sequence>MKQYKQKPLDDLPFSKARATRRTIVDDQHFKPVNKDEARLQSQCEEYLEIHKIPYLHIPNQAFQGKRTVASKYLKGWPDLMIFSYFHFPEDENNFCHVPYNHALFIELKTAKGKVTQGQENRMKNLNCQIVRSLDDFIKVVEGFIGRNF</sequence>
<dbReference type="Gene3D" id="3.40.1350.10">
    <property type="match status" value="1"/>
</dbReference>
<evidence type="ECO:0000313" key="1">
    <source>
        <dbReference type="EMBL" id="QJA68438.1"/>
    </source>
</evidence>
<reference evidence="1" key="1">
    <citation type="submission" date="2020-03" db="EMBL/GenBank/DDBJ databases">
        <title>The deep terrestrial virosphere.</title>
        <authorList>
            <person name="Holmfeldt K."/>
            <person name="Nilsson E."/>
            <person name="Simone D."/>
            <person name="Lopez-Fernandez M."/>
            <person name="Wu X."/>
            <person name="de Brujin I."/>
            <person name="Lundin D."/>
            <person name="Andersson A."/>
            <person name="Bertilsson S."/>
            <person name="Dopson M."/>
        </authorList>
    </citation>
    <scope>NUCLEOTIDE SEQUENCE</scope>
    <source>
        <strain evidence="1">MM415A06738</strain>
    </source>
</reference>
<dbReference type="InterPro" id="IPR011856">
    <property type="entry name" value="tRNA_endonuc-like_dom_sf"/>
</dbReference>
<gene>
    <name evidence="1" type="ORF">MM415A06738_0006</name>
</gene>
<accession>A0A6M3JGK3</accession>
<organism evidence="1">
    <name type="scientific">viral metagenome</name>
    <dbReference type="NCBI Taxonomy" id="1070528"/>
    <lineage>
        <taxon>unclassified sequences</taxon>
        <taxon>metagenomes</taxon>
        <taxon>organismal metagenomes</taxon>
    </lineage>
</organism>
<protein>
    <recommendedName>
        <fullName evidence="2">VRR-NUC domain-containing protein</fullName>
    </recommendedName>
</protein>
<dbReference type="AlphaFoldDB" id="A0A6M3JGK3"/>
<proteinExistence type="predicted"/>
<dbReference type="GO" id="GO:0003676">
    <property type="term" value="F:nucleic acid binding"/>
    <property type="evidence" value="ECO:0007669"/>
    <property type="project" value="InterPro"/>
</dbReference>